<dbReference type="InterPro" id="IPR015943">
    <property type="entry name" value="WD40/YVTN_repeat-like_dom_sf"/>
</dbReference>
<feature type="signal peptide" evidence="2">
    <location>
        <begin position="1"/>
        <end position="25"/>
    </location>
</feature>
<evidence type="ECO:0000313" key="3">
    <source>
        <dbReference type="EMBL" id="MBP2474479.1"/>
    </source>
</evidence>
<feature type="region of interest" description="Disordered" evidence="1">
    <location>
        <begin position="270"/>
        <end position="289"/>
    </location>
</feature>
<dbReference type="Gene3D" id="2.130.10.10">
    <property type="entry name" value="YVTN repeat-like/Quinoprotein amine dehydrogenase"/>
    <property type="match status" value="2"/>
</dbReference>
<evidence type="ECO:0000256" key="2">
    <source>
        <dbReference type="SAM" id="SignalP"/>
    </source>
</evidence>
<keyword evidence="2" id="KW-0732">Signal</keyword>
<evidence type="ECO:0000313" key="4">
    <source>
        <dbReference type="Proteomes" id="UP001519363"/>
    </source>
</evidence>
<sequence>MRWTAPIGLCAAAALALVVPVPATAAPEIKTADLTWQLTPTDSTARFRGLAAVDRDTAWLGGSGGTVLRTTNGGRSWSNVSPPGVAELQFRDIEAFDARTAVALSIGEGEASRIYRTGDGGKTWTEAFRNTDPRAFYDCVAFFDRRHGLAMSDPVDGKVRVLATDDGGRSWSVLPSSGMPDALPGEAGFAASGQCLVTAGGRDAWIATGGGAKSRVFHSTDRGRTWTVSETPLPSKPSAGVFALAFRDRHTGIAIGGDFEQPELGDALARTRDGGRSWSTPGQSPKGYRSGTTWLPHTGGGVLAVGPTGSDLSLDGGRSWHAFDSGSFDTVTCTRDLSCWAAGEKGRVARLRLG</sequence>
<gene>
    <name evidence="3" type="ORF">JOF53_003351</name>
</gene>
<reference evidence="3 4" key="1">
    <citation type="submission" date="2021-03" db="EMBL/GenBank/DDBJ databases">
        <title>Sequencing the genomes of 1000 actinobacteria strains.</title>
        <authorList>
            <person name="Klenk H.-P."/>
        </authorList>
    </citation>
    <scope>NUCLEOTIDE SEQUENCE [LARGE SCALE GENOMIC DNA]</scope>
    <source>
        <strain evidence="3 4">DSM 44580</strain>
    </source>
</reference>
<name>A0ABS5AD32_9PSEU</name>
<evidence type="ECO:0000256" key="1">
    <source>
        <dbReference type="SAM" id="MobiDB-lite"/>
    </source>
</evidence>
<comment type="caution">
    <text evidence="3">The sequence shown here is derived from an EMBL/GenBank/DDBJ whole genome shotgun (WGS) entry which is preliminary data.</text>
</comment>
<proteinExistence type="predicted"/>
<dbReference type="PANTHER" id="PTHR47199">
    <property type="entry name" value="PHOTOSYSTEM II STABILITY/ASSEMBLY FACTOR HCF136, CHLOROPLASTIC"/>
    <property type="match status" value="1"/>
</dbReference>
<dbReference type="Proteomes" id="UP001519363">
    <property type="component" value="Unassembled WGS sequence"/>
</dbReference>
<feature type="chain" id="PRO_5045089001" evidence="2">
    <location>
        <begin position="26"/>
        <end position="354"/>
    </location>
</feature>
<dbReference type="RefSeq" id="WP_086786653.1">
    <property type="nucleotide sequence ID" value="NZ_JAGIOO010000001.1"/>
</dbReference>
<dbReference type="EMBL" id="JAGIOO010000001">
    <property type="protein sequence ID" value="MBP2474479.1"/>
    <property type="molecule type" value="Genomic_DNA"/>
</dbReference>
<keyword evidence="4" id="KW-1185">Reference proteome</keyword>
<accession>A0ABS5AD32</accession>
<organism evidence="3 4">
    <name type="scientific">Crossiella equi</name>
    <dbReference type="NCBI Taxonomy" id="130796"/>
    <lineage>
        <taxon>Bacteria</taxon>
        <taxon>Bacillati</taxon>
        <taxon>Actinomycetota</taxon>
        <taxon>Actinomycetes</taxon>
        <taxon>Pseudonocardiales</taxon>
        <taxon>Pseudonocardiaceae</taxon>
        <taxon>Crossiella</taxon>
    </lineage>
</organism>
<dbReference type="SUPFAM" id="SSF110296">
    <property type="entry name" value="Oligoxyloglucan reducing end-specific cellobiohydrolase"/>
    <property type="match status" value="1"/>
</dbReference>
<dbReference type="CDD" id="cd15482">
    <property type="entry name" value="Sialidase_non-viral"/>
    <property type="match status" value="1"/>
</dbReference>
<protein>
    <submittedName>
        <fullName evidence="3">Photosystem II stability/assembly factor-like uncharacterized protein</fullName>
    </submittedName>
</protein>
<dbReference type="PANTHER" id="PTHR47199:SF2">
    <property type="entry name" value="PHOTOSYSTEM II STABILITY_ASSEMBLY FACTOR HCF136, CHLOROPLASTIC"/>
    <property type="match status" value="1"/>
</dbReference>